<dbReference type="EMBL" id="CAEZXM010000053">
    <property type="protein sequence ID" value="CAB4684462.1"/>
    <property type="molecule type" value="Genomic_DNA"/>
</dbReference>
<keyword evidence="2" id="KW-0812">Transmembrane</keyword>
<evidence type="ECO:0000256" key="1">
    <source>
        <dbReference type="ARBA" id="ARBA00022525"/>
    </source>
</evidence>
<feature type="transmembrane region" description="Helical" evidence="2">
    <location>
        <begin position="165"/>
        <end position="183"/>
    </location>
</feature>
<dbReference type="NCBIfam" id="TIGR01167">
    <property type="entry name" value="LPXTG_anchor"/>
    <property type="match status" value="1"/>
</dbReference>
<organism evidence="4">
    <name type="scientific">freshwater metagenome</name>
    <dbReference type="NCBI Taxonomy" id="449393"/>
    <lineage>
        <taxon>unclassified sequences</taxon>
        <taxon>metagenomes</taxon>
        <taxon>ecological metagenomes</taxon>
    </lineage>
</organism>
<reference evidence="4" key="1">
    <citation type="submission" date="2020-05" db="EMBL/GenBank/DDBJ databases">
        <authorList>
            <person name="Chiriac C."/>
            <person name="Salcher M."/>
            <person name="Ghai R."/>
            <person name="Kavagutti S V."/>
        </authorList>
    </citation>
    <scope>NUCLEOTIDE SEQUENCE</scope>
</reference>
<dbReference type="AlphaFoldDB" id="A0A6J6NE02"/>
<evidence type="ECO:0000256" key="2">
    <source>
        <dbReference type="SAM" id="Phobius"/>
    </source>
</evidence>
<proteinExistence type="predicted"/>
<accession>A0A6J6NE02</accession>
<dbReference type="Pfam" id="PF00746">
    <property type="entry name" value="Gram_pos_anchor"/>
    <property type="match status" value="1"/>
</dbReference>
<keyword evidence="2" id="KW-0472">Membrane</keyword>
<sequence length="189" mass="18531">MKQTVLKITSCVAIALALSTVAMQRVSAAPEETAATAVCHRLPSSWSGNISLEPGASYSTGVGVEPQPGIQAVVDSVAVSTGEGSPTAISVRIGGVAATSGAIVLGGDVAVTNGGTSAVSLTSVDLVVSHCHLVATTEALSVGSFGLSGRLGELLPATGANNGELALIAFGLVSVGAGLVAVGRRRRLA</sequence>
<evidence type="ECO:0000313" key="4">
    <source>
        <dbReference type="EMBL" id="CAB4684462.1"/>
    </source>
</evidence>
<evidence type="ECO:0000259" key="3">
    <source>
        <dbReference type="PROSITE" id="PS50847"/>
    </source>
</evidence>
<feature type="domain" description="Gram-positive cocci surface proteins LPxTG" evidence="3">
    <location>
        <begin position="155"/>
        <end position="189"/>
    </location>
</feature>
<protein>
    <submittedName>
        <fullName evidence="4">Unannotated protein</fullName>
    </submittedName>
</protein>
<keyword evidence="2" id="KW-1133">Transmembrane helix</keyword>
<dbReference type="PROSITE" id="PS50847">
    <property type="entry name" value="GRAM_POS_ANCHORING"/>
    <property type="match status" value="1"/>
</dbReference>
<keyword evidence="1" id="KW-0964">Secreted</keyword>
<dbReference type="InterPro" id="IPR019931">
    <property type="entry name" value="LPXTG_anchor"/>
</dbReference>
<name>A0A6J6NE02_9ZZZZ</name>
<gene>
    <name evidence="4" type="ORF">UFOPK2366_00410</name>
</gene>